<keyword evidence="2" id="KW-1185">Reference proteome</keyword>
<gene>
    <name evidence="1" type="primary">REPS2_2</name>
    <name evidence="1" type="ORF">K3G42_023560</name>
</gene>
<name>A0ACB8FHU2_9SAUR</name>
<accession>A0ACB8FHU2</accession>
<sequence length="152" mass="17505">MFRKLNHWWKMIIYDSSVAKNFFTKSKLPIPELSHIWELSDVDCDGALTLLEFCAAFHLVVARKNGYLLPDTLPETLLPDYLQTASLKTQCDCMLNSYSETLSVGQQTRDFSRTELETVREHPNNSEPLILLKTTSVEPVGDHLFLNIHMLY</sequence>
<dbReference type="EMBL" id="CM037617">
    <property type="protein sequence ID" value="KAH8005100.1"/>
    <property type="molecule type" value="Genomic_DNA"/>
</dbReference>
<comment type="caution">
    <text evidence="1">The sequence shown here is derived from an EMBL/GenBank/DDBJ whole genome shotgun (WGS) entry which is preliminary data.</text>
</comment>
<proteinExistence type="predicted"/>
<evidence type="ECO:0000313" key="2">
    <source>
        <dbReference type="Proteomes" id="UP000827872"/>
    </source>
</evidence>
<organism evidence="1 2">
    <name type="scientific">Sphaerodactylus townsendi</name>
    <dbReference type="NCBI Taxonomy" id="933632"/>
    <lineage>
        <taxon>Eukaryota</taxon>
        <taxon>Metazoa</taxon>
        <taxon>Chordata</taxon>
        <taxon>Craniata</taxon>
        <taxon>Vertebrata</taxon>
        <taxon>Euteleostomi</taxon>
        <taxon>Lepidosauria</taxon>
        <taxon>Squamata</taxon>
        <taxon>Bifurcata</taxon>
        <taxon>Gekkota</taxon>
        <taxon>Sphaerodactylidae</taxon>
        <taxon>Sphaerodactylus</taxon>
    </lineage>
</organism>
<protein>
    <submittedName>
        <fullName evidence="1">RalBP1-associated Eps domain-containing protein 2</fullName>
    </submittedName>
</protein>
<evidence type="ECO:0000313" key="1">
    <source>
        <dbReference type="EMBL" id="KAH8005100.1"/>
    </source>
</evidence>
<reference evidence="1" key="1">
    <citation type="submission" date="2021-08" db="EMBL/GenBank/DDBJ databases">
        <title>The first chromosome-level gecko genome reveals the dynamic sex chromosomes of Neotropical dwarf geckos (Sphaerodactylidae: Sphaerodactylus).</title>
        <authorList>
            <person name="Pinto B.J."/>
            <person name="Keating S.E."/>
            <person name="Gamble T."/>
        </authorList>
    </citation>
    <scope>NUCLEOTIDE SEQUENCE</scope>
    <source>
        <strain evidence="1">TG3544</strain>
    </source>
</reference>
<dbReference type="Proteomes" id="UP000827872">
    <property type="component" value="Linkage Group LG04"/>
</dbReference>